<accession>A0AAE4LK00</accession>
<dbReference type="PROSITE" id="PS51257">
    <property type="entry name" value="PROKAR_LIPOPROTEIN"/>
    <property type="match status" value="1"/>
</dbReference>
<reference evidence="2" key="1">
    <citation type="submission" date="2023-10" db="EMBL/GenBank/DDBJ databases">
        <title>Genome Sequence of the Bacteria from From Gut Wall in Crohn's Disease.</title>
        <authorList>
            <person name="Rodriguez-Palacios A."/>
        </authorList>
    </citation>
    <scope>NUCLEOTIDE SEQUENCE</scope>
    <source>
        <strain evidence="2">CavFT-hAR58</strain>
    </source>
</reference>
<sequence>MKKIYSVILLLAVMLSSCTKDETDIMTDDNSNAPALAKTRSDGSDMVEYELLPNPYTVDVIQGVYDSYNVSKTIEPTDLYVRFLPQDSLQLIALKNDYDLELFDYPLNIELPEDAVYQDPTIPEGSFTWLYTTVKPDFAFPKEIPYEVIEECYIPAEDETISPTRGGIINVEEAAFLSLGYPLEEQEPETRGKRRPEGTIRVYDDYAGAFVPVKGVKIRCRVPS</sequence>
<dbReference type="EMBL" id="JAWDES010000004">
    <property type="protein sequence ID" value="MDU0259120.1"/>
    <property type="molecule type" value="Genomic_DNA"/>
</dbReference>
<evidence type="ECO:0000313" key="2">
    <source>
        <dbReference type="EMBL" id="MDU0259120.1"/>
    </source>
</evidence>
<protein>
    <submittedName>
        <fullName evidence="2">Uncharacterized protein</fullName>
    </submittedName>
</protein>
<proteinExistence type="predicted"/>
<dbReference type="RefSeq" id="WP_014776077.1">
    <property type="nucleotide sequence ID" value="NZ_BAAFKU010000019.1"/>
</dbReference>
<dbReference type="OMA" id="FRRDANY"/>
<dbReference type="AlphaFoldDB" id="A0AAE4LK00"/>
<evidence type="ECO:0000256" key="1">
    <source>
        <dbReference type="SAM" id="SignalP"/>
    </source>
</evidence>
<organism evidence="2 3">
    <name type="scientific">Alistipes finegoldii</name>
    <dbReference type="NCBI Taxonomy" id="214856"/>
    <lineage>
        <taxon>Bacteria</taxon>
        <taxon>Pseudomonadati</taxon>
        <taxon>Bacteroidota</taxon>
        <taxon>Bacteroidia</taxon>
        <taxon>Bacteroidales</taxon>
        <taxon>Rikenellaceae</taxon>
        <taxon>Alistipes</taxon>
    </lineage>
</organism>
<keyword evidence="1" id="KW-0732">Signal</keyword>
<gene>
    <name evidence="2" type="ORF">RVH17_03170</name>
</gene>
<name>A0AAE4LK00_9BACT</name>
<feature type="signal peptide" evidence="1">
    <location>
        <begin position="1"/>
        <end position="19"/>
    </location>
</feature>
<evidence type="ECO:0000313" key="3">
    <source>
        <dbReference type="Proteomes" id="UP001181347"/>
    </source>
</evidence>
<feature type="chain" id="PRO_5042246183" evidence="1">
    <location>
        <begin position="20"/>
        <end position="224"/>
    </location>
</feature>
<comment type="caution">
    <text evidence="2">The sequence shown here is derived from an EMBL/GenBank/DDBJ whole genome shotgun (WGS) entry which is preliminary data.</text>
</comment>
<dbReference type="Proteomes" id="UP001181347">
    <property type="component" value="Unassembled WGS sequence"/>
</dbReference>